<feature type="domain" description="BRCT" evidence="17">
    <location>
        <begin position="589"/>
        <end position="674"/>
    </location>
</feature>
<dbReference type="Gene3D" id="3.30.470.30">
    <property type="entry name" value="DNA ligase/mRNA capping enzyme"/>
    <property type="match status" value="1"/>
</dbReference>
<dbReference type="AlphaFoldDB" id="A0A1G7TGA7"/>
<keyword evidence="4 15" id="KW-0436">Ligase</keyword>
<keyword evidence="10 15" id="KW-0520">NAD</keyword>
<evidence type="ECO:0000256" key="15">
    <source>
        <dbReference type="HAMAP-Rule" id="MF_01588"/>
    </source>
</evidence>
<evidence type="ECO:0000313" key="18">
    <source>
        <dbReference type="EMBL" id="SDG34397.1"/>
    </source>
</evidence>
<dbReference type="FunFam" id="3.30.470.30:FF:000001">
    <property type="entry name" value="DNA ligase"/>
    <property type="match status" value="1"/>
</dbReference>
<sequence>MSEQTKDLKRLEVLKEQLNDYAYHYYVLDQSLISDAEYDRLYKELLAIEADHPEWISQDSPSQRVGDQLLEGFQKVNHAQAMYSLGNAFNEADIQAFIKRVEEGVGDRYSLMCECKIDGLAIALTYEEGLFIRGATRGNGQTGEDITQNLRTIPSLPLRLRQPVSGEFRGEAYMPKEIFAKLNTLRDEAGESPLANPRNAAAGALRQIDPAKAAQRQLNIFMYNCSSHSEIVADSQAKLLEEMEAVGLRTNPLRKLCKNFEEVWEFIQRVNHQRHQLPYEIDGIVIKVNSFTQQEKLGYTVKAPRWAIAYKFPAELAQTTLIDVEWTVGRTGVVTPTAVMKPVLLAGTTVQRASLHNVDLIEKLGLHMGDRVMIHKAGDIIPEIKQVDRTYRKPDSLPISIPEQCPQCSEELIQIKDEVALRCVNPNCPAQRLAQITHFVSRVAMNIDGLGEKIVEQLLDNQLIKDPADLYYLKQDDFLKLDKVKEKTANNLVTAIENSKDRGLDRLLFALGIRHVGAKAARLIAEEFGTIEAVMTADQDQVSQIDGIGEIISQSLVHYFEQETSLELIKRFKKIGVKTDFPLKKVVEDQLNDFAGKTIVLTGSMERYSRNEAKQILQNLGANVTNSVSKKTDLLIVGSEAGSKLTKAQSLGILIMNEATFLEKLAESGIKNAK</sequence>
<dbReference type="InterPro" id="IPR003583">
    <property type="entry name" value="Hlx-hairpin-Hlx_DNA-bd_motif"/>
</dbReference>
<dbReference type="Gene3D" id="2.40.50.140">
    <property type="entry name" value="Nucleic acid-binding proteins"/>
    <property type="match status" value="1"/>
</dbReference>
<dbReference type="PROSITE" id="PS01055">
    <property type="entry name" value="DNA_LIGASE_N1"/>
    <property type="match status" value="1"/>
</dbReference>
<feature type="binding site" evidence="15">
    <location>
        <begin position="84"/>
        <end position="85"/>
    </location>
    <ligand>
        <name>NAD(+)</name>
        <dbReference type="ChEBI" id="CHEBI:57540"/>
    </ligand>
</feature>
<keyword evidence="12 15" id="KW-0464">Manganese</keyword>
<dbReference type="SMART" id="SM00278">
    <property type="entry name" value="HhH1"/>
    <property type="match status" value="4"/>
</dbReference>
<dbReference type="GO" id="GO:0046872">
    <property type="term" value="F:metal ion binding"/>
    <property type="evidence" value="ECO:0007669"/>
    <property type="project" value="UniProtKB-KW"/>
</dbReference>
<dbReference type="GO" id="GO:0003911">
    <property type="term" value="F:DNA ligase (NAD+) activity"/>
    <property type="evidence" value="ECO:0007669"/>
    <property type="project" value="UniProtKB-UniRule"/>
</dbReference>
<dbReference type="SUPFAM" id="SSF52113">
    <property type="entry name" value="BRCT domain"/>
    <property type="match status" value="1"/>
</dbReference>
<comment type="catalytic activity">
    <reaction evidence="13 15 16">
        <text>NAD(+) + (deoxyribonucleotide)n-3'-hydroxyl + 5'-phospho-(deoxyribonucleotide)m = (deoxyribonucleotide)n+m + AMP + beta-nicotinamide D-nucleotide.</text>
        <dbReference type="EC" id="6.5.1.2"/>
    </reaction>
</comment>
<proteinExistence type="inferred from homology"/>
<dbReference type="PANTHER" id="PTHR23389:SF9">
    <property type="entry name" value="DNA LIGASE"/>
    <property type="match status" value="1"/>
</dbReference>
<dbReference type="InterPro" id="IPR001357">
    <property type="entry name" value="BRCT_dom"/>
</dbReference>
<dbReference type="Proteomes" id="UP000199708">
    <property type="component" value="Unassembled WGS sequence"/>
</dbReference>
<protein>
    <recommendedName>
        <fullName evidence="3 15">DNA ligase</fullName>
        <ecNumber evidence="2 15">6.5.1.2</ecNumber>
    </recommendedName>
    <alternativeName>
        <fullName evidence="15">Polydeoxyribonucleotide synthase [NAD(+)]</fullName>
    </alternativeName>
</protein>
<feature type="binding site" evidence="15">
    <location>
        <position position="423"/>
    </location>
    <ligand>
        <name>Zn(2+)</name>
        <dbReference type="ChEBI" id="CHEBI:29105"/>
    </ligand>
</feature>
<keyword evidence="5 15" id="KW-0235">DNA replication</keyword>
<evidence type="ECO:0000256" key="4">
    <source>
        <dbReference type="ARBA" id="ARBA00022598"/>
    </source>
</evidence>
<dbReference type="InterPro" id="IPR036420">
    <property type="entry name" value="BRCT_dom_sf"/>
</dbReference>
<keyword evidence="6 15" id="KW-0479">Metal-binding</keyword>
<evidence type="ECO:0000259" key="17">
    <source>
        <dbReference type="PROSITE" id="PS50172"/>
    </source>
</evidence>
<dbReference type="CDD" id="cd17748">
    <property type="entry name" value="BRCT_DNA_ligase_like"/>
    <property type="match status" value="1"/>
</dbReference>
<dbReference type="InterPro" id="IPR041663">
    <property type="entry name" value="DisA/LigA_HHH"/>
</dbReference>
<feature type="binding site" evidence="15">
    <location>
        <position position="171"/>
    </location>
    <ligand>
        <name>NAD(+)</name>
        <dbReference type="ChEBI" id="CHEBI:57540"/>
    </ligand>
</feature>
<dbReference type="Gene3D" id="1.10.150.20">
    <property type="entry name" value="5' to 3' exonuclease, C-terminal subdomain"/>
    <property type="match status" value="2"/>
</dbReference>
<evidence type="ECO:0000256" key="14">
    <source>
        <dbReference type="ARBA" id="ARBA00060881"/>
    </source>
</evidence>
<accession>A0A1G7TGA7</accession>
<feature type="active site" description="N6-AMP-lysine intermediate" evidence="15">
    <location>
        <position position="116"/>
    </location>
</feature>
<evidence type="ECO:0000256" key="7">
    <source>
        <dbReference type="ARBA" id="ARBA00022763"/>
    </source>
</evidence>
<dbReference type="InterPro" id="IPR013839">
    <property type="entry name" value="DNAligase_adenylation"/>
</dbReference>
<dbReference type="Gene3D" id="1.10.287.610">
    <property type="entry name" value="Helix hairpin bin"/>
    <property type="match status" value="1"/>
</dbReference>
<dbReference type="NCBIfam" id="NF005932">
    <property type="entry name" value="PRK07956.1"/>
    <property type="match status" value="1"/>
</dbReference>
<dbReference type="FunFam" id="2.40.50.140:FF:000012">
    <property type="entry name" value="DNA ligase"/>
    <property type="match status" value="1"/>
</dbReference>
<evidence type="ECO:0000313" key="19">
    <source>
        <dbReference type="Proteomes" id="UP000199708"/>
    </source>
</evidence>
<dbReference type="Pfam" id="PF03120">
    <property type="entry name" value="OB_DNA_ligase"/>
    <property type="match status" value="1"/>
</dbReference>
<evidence type="ECO:0000256" key="2">
    <source>
        <dbReference type="ARBA" id="ARBA00012722"/>
    </source>
</evidence>
<dbReference type="Pfam" id="PF03119">
    <property type="entry name" value="DNA_ligase_ZBD"/>
    <property type="match status" value="1"/>
</dbReference>
<feature type="binding site" evidence="15">
    <location>
        <position position="137"/>
    </location>
    <ligand>
        <name>NAD(+)</name>
        <dbReference type="ChEBI" id="CHEBI:57540"/>
    </ligand>
</feature>
<keyword evidence="9 15" id="KW-0460">Magnesium</keyword>
<feature type="binding site" evidence="15">
    <location>
        <begin position="35"/>
        <end position="39"/>
    </location>
    <ligand>
        <name>NAD(+)</name>
        <dbReference type="ChEBI" id="CHEBI:57540"/>
    </ligand>
</feature>
<dbReference type="GO" id="GO:0003677">
    <property type="term" value="F:DNA binding"/>
    <property type="evidence" value="ECO:0007669"/>
    <property type="project" value="InterPro"/>
</dbReference>
<dbReference type="CDD" id="cd00114">
    <property type="entry name" value="LIGANc"/>
    <property type="match status" value="1"/>
</dbReference>
<dbReference type="InterPro" id="IPR013840">
    <property type="entry name" value="DNAligase_N"/>
</dbReference>
<dbReference type="GO" id="GO:0006260">
    <property type="term" value="P:DNA replication"/>
    <property type="evidence" value="ECO:0007669"/>
    <property type="project" value="UniProtKB-KW"/>
</dbReference>
<dbReference type="OrthoDB" id="9759736at2"/>
<evidence type="ECO:0000256" key="9">
    <source>
        <dbReference type="ARBA" id="ARBA00022842"/>
    </source>
</evidence>
<dbReference type="GO" id="GO:0005829">
    <property type="term" value="C:cytosol"/>
    <property type="evidence" value="ECO:0007669"/>
    <property type="project" value="TreeGrafter"/>
</dbReference>
<comment type="similarity">
    <text evidence="14 15">Belongs to the NAD-dependent DNA ligase family. LigA subfamily.</text>
</comment>
<dbReference type="EMBL" id="FNCK01000006">
    <property type="protein sequence ID" value="SDG34397.1"/>
    <property type="molecule type" value="Genomic_DNA"/>
</dbReference>
<evidence type="ECO:0000256" key="6">
    <source>
        <dbReference type="ARBA" id="ARBA00022723"/>
    </source>
</evidence>
<feature type="binding site" evidence="15">
    <location>
        <position position="114"/>
    </location>
    <ligand>
        <name>NAD(+)</name>
        <dbReference type="ChEBI" id="CHEBI:57540"/>
    </ligand>
</feature>
<dbReference type="InterPro" id="IPR012340">
    <property type="entry name" value="NA-bd_OB-fold"/>
</dbReference>
<dbReference type="PROSITE" id="PS50172">
    <property type="entry name" value="BRCT"/>
    <property type="match status" value="1"/>
</dbReference>
<evidence type="ECO:0000256" key="5">
    <source>
        <dbReference type="ARBA" id="ARBA00022705"/>
    </source>
</evidence>
<dbReference type="SUPFAM" id="SSF50249">
    <property type="entry name" value="Nucleic acid-binding proteins"/>
    <property type="match status" value="1"/>
</dbReference>
<dbReference type="Gene3D" id="6.20.10.30">
    <property type="match status" value="1"/>
</dbReference>
<keyword evidence="8 15" id="KW-0862">Zinc</keyword>
<dbReference type="InterPro" id="IPR001679">
    <property type="entry name" value="DNA_ligase"/>
</dbReference>
<dbReference type="Pfam" id="PF00533">
    <property type="entry name" value="BRCT"/>
    <property type="match status" value="1"/>
</dbReference>
<evidence type="ECO:0000256" key="10">
    <source>
        <dbReference type="ARBA" id="ARBA00023027"/>
    </source>
</evidence>
<feature type="binding site" evidence="15">
    <location>
        <position position="428"/>
    </location>
    <ligand>
        <name>Zn(2+)</name>
        <dbReference type="ChEBI" id="CHEBI:29105"/>
    </ligand>
</feature>
<dbReference type="STRING" id="120956.SAMN05421791_10611"/>
<dbReference type="SUPFAM" id="SSF47781">
    <property type="entry name" value="RuvA domain 2-like"/>
    <property type="match status" value="1"/>
</dbReference>
<evidence type="ECO:0000256" key="1">
    <source>
        <dbReference type="ARBA" id="ARBA00004067"/>
    </source>
</evidence>
<dbReference type="PANTHER" id="PTHR23389">
    <property type="entry name" value="CHROMOSOME TRANSMISSION FIDELITY FACTOR 18"/>
    <property type="match status" value="1"/>
</dbReference>
<feature type="binding site" evidence="15">
    <location>
        <position position="311"/>
    </location>
    <ligand>
        <name>NAD(+)</name>
        <dbReference type="ChEBI" id="CHEBI:57540"/>
    </ligand>
</feature>
<dbReference type="NCBIfam" id="TIGR00575">
    <property type="entry name" value="dnlj"/>
    <property type="match status" value="1"/>
</dbReference>
<dbReference type="EC" id="6.5.1.2" evidence="2 15"/>
<dbReference type="InterPro" id="IPR010994">
    <property type="entry name" value="RuvA_2-like"/>
</dbReference>
<evidence type="ECO:0000256" key="13">
    <source>
        <dbReference type="ARBA" id="ARBA00034005"/>
    </source>
</evidence>
<name>A0A1G7TGA7_9LACT</name>
<comment type="function">
    <text evidence="1 15">DNA ligase that catalyzes the formation of phosphodiester linkages between 5'-phosphoryl and 3'-hydroxyl groups in double-stranded DNA using NAD as a coenzyme and as the energy source for the reaction. It is essential for DNA replication and repair of damaged DNA.</text>
</comment>
<feature type="binding site" evidence="15">
    <location>
        <position position="408"/>
    </location>
    <ligand>
        <name>Zn(2+)</name>
        <dbReference type="ChEBI" id="CHEBI:29105"/>
    </ligand>
</feature>
<dbReference type="FunFam" id="1.10.150.20:FF:000007">
    <property type="entry name" value="DNA ligase"/>
    <property type="match status" value="1"/>
</dbReference>
<keyword evidence="7 15" id="KW-0227">DNA damage</keyword>
<evidence type="ECO:0000256" key="16">
    <source>
        <dbReference type="RuleBase" id="RU000618"/>
    </source>
</evidence>
<evidence type="ECO:0000256" key="11">
    <source>
        <dbReference type="ARBA" id="ARBA00023204"/>
    </source>
</evidence>
<dbReference type="GO" id="GO:0006281">
    <property type="term" value="P:DNA repair"/>
    <property type="evidence" value="ECO:0007669"/>
    <property type="project" value="UniProtKB-KW"/>
</dbReference>
<dbReference type="SMART" id="SM00532">
    <property type="entry name" value="LIGANc"/>
    <property type="match status" value="1"/>
</dbReference>
<dbReference type="InterPro" id="IPR033136">
    <property type="entry name" value="DNA_ligase_CS"/>
</dbReference>
<reference evidence="18 19" key="1">
    <citation type="submission" date="2016-10" db="EMBL/GenBank/DDBJ databases">
        <authorList>
            <person name="de Groot N.N."/>
        </authorList>
    </citation>
    <scope>NUCLEOTIDE SEQUENCE [LARGE SCALE GENOMIC DNA]</scope>
    <source>
        <strain evidence="18 19">ATCC BAA-466</strain>
    </source>
</reference>
<dbReference type="RefSeq" id="WP_090290023.1">
    <property type="nucleotide sequence ID" value="NZ_FNCK01000006.1"/>
</dbReference>
<dbReference type="SUPFAM" id="SSF56091">
    <property type="entry name" value="DNA ligase/mRNA capping enzyme, catalytic domain"/>
    <property type="match status" value="1"/>
</dbReference>
<evidence type="ECO:0000256" key="12">
    <source>
        <dbReference type="ARBA" id="ARBA00023211"/>
    </source>
</evidence>
<dbReference type="Pfam" id="PF12826">
    <property type="entry name" value="HHH_2"/>
    <property type="match status" value="1"/>
</dbReference>
<gene>
    <name evidence="15" type="primary">ligA</name>
    <name evidence="18" type="ORF">SAMN05421791_10611</name>
</gene>
<evidence type="ECO:0000256" key="3">
    <source>
        <dbReference type="ARBA" id="ARBA00013308"/>
    </source>
</evidence>
<feature type="binding site" evidence="15">
    <location>
        <position position="405"/>
    </location>
    <ligand>
        <name>Zn(2+)</name>
        <dbReference type="ChEBI" id="CHEBI:29105"/>
    </ligand>
</feature>
<dbReference type="SMART" id="SM00292">
    <property type="entry name" value="BRCT"/>
    <property type="match status" value="1"/>
</dbReference>
<dbReference type="HAMAP" id="MF_01588">
    <property type="entry name" value="DNA_ligase_A"/>
    <property type="match status" value="1"/>
</dbReference>
<keyword evidence="11 15" id="KW-0234">DNA repair</keyword>
<dbReference type="InterPro" id="IPR018239">
    <property type="entry name" value="DNA_ligase_AS"/>
</dbReference>
<keyword evidence="19" id="KW-1185">Reference proteome</keyword>
<evidence type="ECO:0000256" key="8">
    <source>
        <dbReference type="ARBA" id="ARBA00022833"/>
    </source>
</evidence>
<dbReference type="Gene3D" id="3.40.50.10190">
    <property type="entry name" value="BRCT domain"/>
    <property type="match status" value="1"/>
</dbReference>
<dbReference type="PIRSF" id="PIRSF001604">
    <property type="entry name" value="LigA"/>
    <property type="match status" value="1"/>
</dbReference>
<dbReference type="InterPro" id="IPR004149">
    <property type="entry name" value="Znf_DNAligase_C4"/>
</dbReference>
<dbReference type="PROSITE" id="PS01056">
    <property type="entry name" value="DNA_LIGASE_N2"/>
    <property type="match status" value="1"/>
</dbReference>
<organism evidence="18 19">
    <name type="scientific">Facklamia miroungae</name>
    <dbReference type="NCBI Taxonomy" id="120956"/>
    <lineage>
        <taxon>Bacteria</taxon>
        <taxon>Bacillati</taxon>
        <taxon>Bacillota</taxon>
        <taxon>Bacilli</taxon>
        <taxon>Lactobacillales</taxon>
        <taxon>Aerococcaceae</taxon>
        <taxon>Facklamia</taxon>
    </lineage>
</organism>
<dbReference type="Pfam" id="PF14520">
    <property type="entry name" value="HHH_5"/>
    <property type="match status" value="1"/>
</dbReference>
<dbReference type="FunFam" id="1.10.150.20:FF:000006">
    <property type="entry name" value="DNA ligase"/>
    <property type="match status" value="1"/>
</dbReference>
<feature type="binding site" evidence="15">
    <location>
        <position position="287"/>
    </location>
    <ligand>
        <name>NAD(+)</name>
        <dbReference type="ChEBI" id="CHEBI:57540"/>
    </ligand>
</feature>
<dbReference type="Pfam" id="PF01653">
    <property type="entry name" value="DNA_ligase_aden"/>
    <property type="match status" value="1"/>
</dbReference>
<dbReference type="InterPro" id="IPR004150">
    <property type="entry name" value="NAD_DNA_ligase_OB"/>
</dbReference>
<comment type="cofactor">
    <cofactor evidence="15">
        <name>Mg(2+)</name>
        <dbReference type="ChEBI" id="CHEBI:18420"/>
    </cofactor>
    <cofactor evidence="15">
        <name>Mn(2+)</name>
        <dbReference type="ChEBI" id="CHEBI:29035"/>
    </cofactor>
</comment>